<keyword evidence="2" id="KW-0547">Nucleotide-binding</keyword>
<organism evidence="5 6">
    <name type="scientific">Roseateles aquatilis</name>
    <dbReference type="NCBI Taxonomy" id="431061"/>
    <lineage>
        <taxon>Bacteria</taxon>
        <taxon>Pseudomonadati</taxon>
        <taxon>Pseudomonadota</taxon>
        <taxon>Betaproteobacteria</taxon>
        <taxon>Burkholderiales</taxon>
        <taxon>Sphaerotilaceae</taxon>
        <taxon>Roseateles</taxon>
    </lineage>
</organism>
<dbReference type="InterPro" id="IPR003439">
    <property type="entry name" value="ABC_transporter-like_ATP-bd"/>
</dbReference>
<dbReference type="OrthoDB" id="9802264at2"/>
<dbReference type="Gene3D" id="3.40.50.300">
    <property type="entry name" value="P-loop containing nucleotide triphosphate hydrolases"/>
    <property type="match status" value="1"/>
</dbReference>
<dbReference type="RefSeq" id="WP_088386961.1">
    <property type="nucleotide sequence ID" value="NZ_NIOF01000012.1"/>
</dbReference>
<evidence type="ECO:0000313" key="5">
    <source>
        <dbReference type="EMBL" id="OWQ85658.1"/>
    </source>
</evidence>
<keyword evidence="1" id="KW-1003">Cell membrane</keyword>
<feature type="domain" description="ABC transporter" evidence="4">
    <location>
        <begin position="7"/>
        <end position="236"/>
    </location>
</feature>
<dbReference type="GO" id="GO:0005524">
    <property type="term" value="F:ATP binding"/>
    <property type="evidence" value="ECO:0007669"/>
    <property type="project" value="UniProtKB-KW"/>
</dbReference>
<evidence type="ECO:0000256" key="2">
    <source>
        <dbReference type="ARBA" id="ARBA00022741"/>
    </source>
</evidence>
<evidence type="ECO:0000256" key="3">
    <source>
        <dbReference type="ARBA" id="ARBA00022840"/>
    </source>
</evidence>
<keyword evidence="1" id="KW-0472">Membrane</keyword>
<dbReference type="GO" id="GO:0022857">
    <property type="term" value="F:transmembrane transporter activity"/>
    <property type="evidence" value="ECO:0007669"/>
    <property type="project" value="TreeGrafter"/>
</dbReference>
<dbReference type="SUPFAM" id="SSF52540">
    <property type="entry name" value="P-loop containing nucleoside triphosphate hydrolases"/>
    <property type="match status" value="1"/>
</dbReference>
<gene>
    <name evidence="5" type="ORF">CDN99_21480</name>
</gene>
<keyword evidence="6" id="KW-1185">Reference proteome</keyword>
<dbReference type="PANTHER" id="PTHR24220">
    <property type="entry name" value="IMPORT ATP-BINDING PROTEIN"/>
    <property type="match status" value="1"/>
</dbReference>
<dbReference type="Proteomes" id="UP000197468">
    <property type="component" value="Unassembled WGS sequence"/>
</dbReference>
<evidence type="ECO:0000259" key="4">
    <source>
        <dbReference type="PROSITE" id="PS50893"/>
    </source>
</evidence>
<proteinExistence type="predicted"/>
<reference evidence="5 6" key="1">
    <citation type="journal article" date="2008" name="Int. J. Syst. Evol. Microbiol.">
        <title>Description of Roseateles aquatilis sp. nov. and Roseateles terrae sp. nov., in the class Betaproteobacteria, and emended description of the genus Roseateles.</title>
        <authorList>
            <person name="Gomila M."/>
            <person name="Bowien B."/>
            <person name="Falsen E."/>
            <person name="Moore E.R."/>
            <person name="Lalucat J."/>
        </authorList>
    </citation>
    <scope>NUCLEOTIDE SEQUENCE [LARGE SCALE GENOMIC DNA]</scope>
    <source>
        <strain evidence="5 6">CCUG 48205</strain>
    </source>
</reference>
<dbReference type="PANTHER" id="PTHR24220:SF611">
    <property type="entry name" value="ATP-BINDING COMPONENT OF ABC TRANSPORTER-RELATED"/>
    <property type="match status" value="1"/>
</dbReference>
<evidence type="ECO:0000313" key="6">
    <source>
        <dbReference type="Proteomes" id="UP000197468"/>
    </source>
</evidence>
<dbReference type="InterPro" id="IPR003593">
    <property type="entry name" value="AAA+_ATPase"/>
</dbReference>
<comment type="caution">
    <text evidence="5">The sequence shown here is derived from an EMBL/GenBank/DDBJ whole genome shotgun (WGS) entry which is preliminary data.</text>
</comment>
<dbReference type="GO" id="GO:0016887">
    <property type="term" value="F:ATP hydrolysis activity"/>
    <property type="evidence" value="ECO:0007669"/>
    <property type="project" value="InterPro"/>
</dbReference>
<evidence type="ECO:0000256" key="1">
    <source>
        <dbReference type="ARBA" id="ARBA00022475"/>
    </source>
</evidence>
<dbReference type="AlphaFoldDB" id="A0A246IZ82"/>
<dbReference type="InterPro" id="IPR027417">
    <property type="entry name" value="P-loop_NTPase"/>
</dbReference>
<dbReference type="GO" id="GO:0005886">
    <property type="term" value="C:plasma membrane"/>
    <property type="evidence" value="ECO:0007669"/>
    <property type="project" value="TreeGrafter"/>
</dbReference>
<sequence>MSEAPLLSVRDLRFRWPGAARDTLDIPEFTLHAGESVFLRGPSGCGKSTLLSLITGVLTAEAGEVALLGQSWRALSGARRDRHRADHVGYIFQQFNLLPYRSARDNALLSCAFSRRRARRAGDAGAQASLLLARMGIDADTERRRADQLSVGQQQRVAAVRALLGRPELVIADEPTSALDEDHRDRFMALLHQACRDAGSALLFVSHDGRLAPAFSRVLDLARLNRAAAATATEAA</sequence>
<protein>
    <submittedName>
        <fullName evidence="5">Methionine ABC transporter ATP-binding protein</fullName>
    </submittedName>
</protein>
<dbReference type="SMART" id="SM00382">
    <property type="entry name" value="AAA"/>
    <property type="match status" value="1"/>
</dbReference>
<dbReference type="PROSITE" id="PS50893">
    <property type="entry name" value="ABC_TRANSPORTER_2"/>
    <property type="match status" value="1"/>
</dbReference>
<dbReference type="InterPro" id="IPR015854">
    <property type="entry name" value="ABC_transpr_LolD-like"/>
</dbReference>
<dbReference type="Pfam" id="PF00005">
    <property type="entry name" value="ABC_tran"/>
    <property type="match status" value="1"/>
</dbReference>
<dbReference type="EMBL" id="NIOF01000012">
    <property type="protein sequence ID" value="OWQ85658.1"/>
    <property type="molecule type" value="Genomic_DNA"/>
</dbReference>
<name>A0A246IZ82_9BURK</name>
<keyword evidence="3 5" id="KW-0067">ATP-binding</keyword>
<accession>A0A246IZ82</accession>